<comment type="similarity">
    <text evidence="4">Belongs to the carotenoid/retinoid oxidoreductase family.</text>
</comment>
<feature type="compositionally biased region" description="Low complexity" evidence="5">
    <location>
        <begin position="1"/>
        <end position="22"/>
    </location>
</feature>
<dbReference type="OrthoDB" id="9774675at2"/>
<comment type="caution">
    <text evidence="7">The sequence shown here is derived from an EMBL/GenBank/DDBJ whole genome shotgun (WGS) entry which is preliminary data.</text>
</comment>
<name>A0A4Q5N465_9MICO</name>
<evidence type="ECO:0000313" key="8">
    <source>
        <dbReference type="Proteomes" id="UP000293764"/>
    </source>
</evidence>
<evidence type="ECO:0000256" key="2">
    <source>
        <dbReference type="ARBA" id="ARBA00022746"/>
    </source>
</evidence>
<dbReference type="AlphaFoldDB" id="A0A4Q5N465"/>
<dbReference type="GO" id="GO:0016117">
    <property type="term" value="P:carotenoid biosynthetic process"/>
    <property type="evidence" value="ECO:0007669"/>
    <property type="project" value="UniProtKB-KW"/>
</dbReference>
<evidence type="ECO:0000256" key="4">
    <source>
        <dbReference type="RuleBase" id="RU362075"/>
    </source>
</evidence>
<sequence>MTDHLTSTATAAAPSAPARTASGGDGRRVVVIGGGIGGLATAALLARGGAEVTLLERHDRLGGRFGTLQIDGFRFDTGPSWYFMPEVFAHFFALFGEDIDDHLDLERLDPAYRVFFESAPGQVAETLDVGIDAEANWARFDALEPGAGERMRAYAANSTEAYRMAVDHFLYTTFARPDKVLGADIVARTPTLLRLLSETLADRVARTVQDPRLRQVLSYHAVFLGSSPYRVPGLYTLMSHLDLVDGVRFPRGGMYTIIQAIERLAVAAGVQIRTGCDVTSIEVEPAGRTARAPRRTGVARGVRLADGELVPADIVVSGADLHHTETVLLAPEHCHLPEQSWRRRGPGISSLLIMLGVRGELPELPHHSLFFTRDWPGNFEALLGHGTTSPVEDLRVPQEGSIYVSRTSATDSDAAPPGHENLFILVPFPADPTLGAGPAGRAALEAHADRFIDQVGTWSGVPDLRDRVVTRRVYGPSDFVADFSAWRGTALGMEHTLLQSALFRPPNVSPRVPNLLYVGGGTIPGVGLPMCLISAELVAKRLLGETSSRALPTPLRPGFLDSSRAPDAWPAAARGLAP</sequence>
<dbReference type="Proteomes" id="UP000293764">
    <property type="component" value="Unassembled WGS sequence"/>
</dbReference>
<dbReference type="InterPro" id="IPR002937">
    <property type="entry name" value="Amino_oxidase"/>
</dbReference>
<organism evidence="7 8">
    <name type="scientific">Pengzhenrongella frigida</name>
    <dbReference type="NCBI Taxonomy" id="1259133"/>
    <lineage>
        <taxon>Bacteria</taxon>
        <taxon>Bacillati</taxon>
        <taxon>Actinomycetota</taxon>
        <taxon>Actinomycetes</taxon>
        <taxon>Micrococcales</taxon>
        <taxon>Pengzhenrongella</taxon>
    </lineage>
</organism>
<dbReference type="PANTHER" id="PTHR43734">
    <property type="entry name" value="PHYTOENE DESATURASE"/>
    <property type="match status" value="1"/>
</dbReference>
<dbReference type="InterPro" id="IPR014105">
    <property type="entry name" value="Carotenoid/retinoid_OxRdtase"/>
</dbReference>
<dbReference type="Gene3D" id="3.50.50.60">
    <property type="entry name" value="FAD/NAD(P)-binding domain"/>
    <property type="match status" value="2"/>
</dbReference>
<keyword evidence="3 4" id="KW-0560">Oxidoreductase</keyword>
<evidence type="ECO:0000256" key="1">
    <source>
        <dbReference type="ARBA" id="ARBA00004829"/>
    </source>
</evidence>
<feature type="domain" description="Amine oxidase" evidence="6">
    <location>
        <begin position="36"/>
        <end position="543"/>
    </location>
</feature>
<accession>A0A4Q5N465</accession>
<comment type="pathway">
    <text evidence="1 4">Carotenoid biosynthesis.</text>
</comment>
<evidence type="ECO:0000313" key="7">
    <source>
        <dbReference type="EMBL" id="RYV51437.1"/>
    </source>
</evidence>
<proteinExistence type="inferred from homology"/>
<dbReference type="InterPro" id="IPR036188">
    <property type="entry name" value="FAD/NAD-bd_sf"/>
</dbReference>
<keyword evidence="2 4" id="KW-0125">Carotenoid biosynthesis</keyword>
<protein>
    <submittedName>
        <fullName evidence="7">Phytoene desaturase</fullName>
    </submittedName>
</protein>
<dbReference type="RefSeq" id="WP_130102223.1">
    <property type="nucleotide sequence ID" value="NZ_SDWW01000016.1"/>
</dbReference>
<feature type="region of interest" description="Disordered" evidence="5">
    <location>
        <begin position="1"/>
        <end position="24"/>
    </location>
</feature>
<evidence type="ECO:0000256" key="3">
    <source>
        <dbReference type="ARBA" id="ARBA00023002"/>
    </source>
</evidence>
<reference evidence="7 8" key="1">
    <citation type="submission" date="2019-01" db="EMBL/GenBank/DDBJ databases">
        <title>Novel species of Cellulomonas.</title>
        <authorList>
            <person name="Liu Q."/>
            <person name="Xin Y.-H."/>
        </authorList>
    </citation>
    <scope>NUCLEOTIDE SEQUENCE [LARGE SCALE GENOMIC DNA]</scope>
    <source>
        <strain evidence="7 8">HLT2-17</strain>
    </source>
</reference>
<dbReference type="SUPFAM" id="SSF51905">
    <property type="entry name" value="FAD/NAD(P)-binding domain"/>
    <property type="match status" value="1"/>
</dbReference>
<dbReference type="EMBL" id="SDWW01000016">
    <property type="protein sequence ID" value="RYV51437.1"/>
    <property type="molecule type" value="Genomic_DNA"/>
</dbReference>
<keyword evidence="8" id="KW-1185">Reference proteome</keyword>
<gene>
    <name evidence="7" type="primary">crtI</name>
    <name evidence="7" type="ORF">EUA98_08375</name>
</gene>
<dbReference type="PANTHER" id="PTHR43734:SF1">
    <property type="entry name" value="PHYTOENE DESATURASE"/>
    <property type="match status" value="1"/>
</dbReference>
<evidence type="ECO:0000259" key="6">
    <source>
        <dbReference type="Pfam" id="PF01593"/>
    </source>
</evidence>
<dbReference type="Pfam" id="PF01593">
    <property type="entry name" value="Amino_oxidase"/>
    <property type="match status" value="1"/>
</dbReference>
<evidence type="ECO:0000256" key="5">
    <source>
        <dbReference type="SAM" id="MobiDB-lite"/>
    </source>
</evidence>
<dbReference type="GO" id="GO:0016491">
    <property type="term" value="F:oxidoreductase activity"/>
    <property type="evidence" value="ECO:0007669"/>
    <property type="project" value="UniProtKB-KW"/>
</dbReference>
<dbReference type="NCBIfam" id="TIGR02734">
    <property type="entry name" value="crtI_fam"/>
    <property type="match status" value="1"/>
</dbReference>
<dbReference type="PRINTS" id="PR00419">
    <property type="entry name" value="ADXRDTASE"/>
</dbReference>